<dbReference type="AlphaFoldDB" id="F0SRA4"/>
<proteinExistence type="predicted"/>
<dbReference type="HOGENOM" id="CLU_1179508_0_0_0"/>
<name>F0SRA4_RUBBR</name>
<dbReference type="SUPFAM" id="SSF51658">
    <property type="entry name" value="Xylose isomerase-like"/>
    <property type="match status" value="1"/>
</dbReference>
<dbReference type="eggNOG" id="COG1082">
    <property type="taxonomic scope" value="Bacteria"/>
</dbReference>
<dbReference type="Gene3D" id="3.20.20.150">
    <property type="entry name" value="Divalent-metal-dependent TIM barrel enzymes"/>
    <property type="match status" value="1"/>
</dbReference>
<dbReference type="STRING" id="756272.Plabr_4784"/>
<organism evidence="1 2">
    <name type="scientific">Rubinisphaera brasiliensis (strain ATCC 49424 / DSM 5305 / JCM 21570 / IAM 15109 / NBRC 103401 / IFAM 1448)</name>
    <name type="common">Planctomyces brasiliensis</name>
    <dbReference type="NCBI Taxonomy" id="756272"/>
    <lineage>
        <taxon>Bacteria</taxon>
        <taxon>Pseudomonadati</taxon>
        <taxon>Planctomycetota</taxon>
        <taxon>Planctomycetia</taxon>
        <taxon>Planctomycetales</taxon>
        <taxon>Planctomycetaceae</taxon>
        <taxon>Rubinisphaera</taxon>
    </lineage>
</organism>
<keyword evidence="2" id="KW-1185">Reference proteome</keyword>
<dbReference type="KEGG" id="pbs:Plabr_4784"/>
<sequence>MLKIATKFAPEIPAFETAWKAGFRFAEFWLSTDLLKRVDTIVEQAKRYPLAYVPHLPNKKVDKNTVERVIRLYRGLNCQAMVLHQPMMDAWGAAFAEQAPEINLAVENHVLDEEQFWDWAEKNPGLNLDVEHLWLFTLKGASLDQVSETLARFLKKYKQKLNHVHLPGYIPGGDEHRPMYCSRDFVFMVWDQLHAAGYEQFVVSEVNGSYQTLQDLKMDLLLFERWRELRKHNLR</sequence>
<gene>
    <name evidence="1" type="ordered locus">Plabr_4784</name>
</gene>
<protein>
    <submittedName>
        <fullName evidence="1">Xylose isomerase domain-containing protein TIM barrel</fullName>
    </submittedName>
</protein>
<keyword evidence="1" id="KW-0413">Isomerase</keyword>
<reference evidence="2" key="1">
    <citation type="submission" date="2011-02" db="EMBL/GenBank/DDBJ databases">
        <title>The complete genome of Planctomyces brasiliensis DSM 5305.</title>
        <authorList>
            <person name="Lucas S."/>
            <person name="Copeland A."/>
            <person name="Lapidus A."/>
            <person name="Bruce D."/>
            <person name="Goodwin L."/>
            <person name="Pitluck S."/>
            <person name="Kyrpides N."/>
            <person name="Mavromatis K."/>
            <person name="Pagani I."/>
            <person name="Ivanova N."/>
            <person name="Ovchinnikova G."/>
            <person name="Lu M."/>
            <person name="Detter J.C."/>
            <person name="Han C."/>
            <person name="Land M."/>
            <person name="Hauser L."/>
            <person name="Markowitz V."/>
            <person name="Cheng J.-F."/>
            <person name="Hugenholtz P."/>
            <person name="Woyke T."/>
            <person name="Wu D."/>
            <person name="Tindall B."/>
            <person name="Pomrenke H.G."/>
            <person name="Brambilla E."/>
            <person name="Klenk H.-P."/>
            <person name="Eisen J.A."/>
        </authorList>
    </citation>
    <scope>NUCLEOTIDE SEQUENCE [LARGE SCALE GENOMIC DNA]</scope>
    <source>
        <strain evidence="2">ATCC 49424 / DSM 5305 / JCM 21570 / NBRC 103401 / IFAM 1448</strain>
    </source>
</reference>
<accession>F0SRA4</accession>
<dbReference type="EMBL" id="CP002546">
    <property type="protein sequence ID" value="ADY62355.1"/>
    <property type="molecule type" value="Genomic_DNA"/>
</dbReference>
<evidence type="ECO:0000313" key="1">
    <source>
        <dbReference type="EMBL" id="ADY62355.1"/>
    </source>
</evidence>
<evidence type="ECO:0000313" key="2">
    <source>
        <dbReference type="Proteomes" id="UP000006860"/>
    </source>
</evidence>
<dbReference type="InterPro" id="IPR036237">
    <property type="entry name" value="Xyl_isomerase-like_sf"/>
</dbReference>
<dbReference type="Proteomes" id="UP000006860">
    <property type="component" value="Chromosome"/>
</dbReference>
<dbReference type="RefSeq" id="WP_013631059.1">
    <property type="nucleotide sequence ID" value="NC_015174.1"/>
</dbReference>
<dbReference type="OrthoDB" id="213235at2"/>
<dbReference type="GO" id="GO:0016853">
    <property type="term" value="F:isomerase activity"/>
    <property type="evidence" value="ECO:0007669"/>
    <property type="project" value="UniProtKB-KW"/>
</dbReference>